<dbReference type="SUPFAM" id="SSF160975">
    <property type="entry name" value="AF1531-like"/>
    <property type="match status" value="1"/>
</dbReference>
<name>A0A4Q7W0L3_9BURK</name>
<dbReference type="AlphaFoldDB" id="A0A4Q7W0L3"/>
<evidence type="ECO:0000256" key="1">
    <source>
        <dbReference type="SAM" id="SignalP"/>
    </source>
</evidence>
<reference evidence="2 3" key="1">
    <citation type="submission" date="2019-02" db="EMBL/GenBank/DDBJ databases">
        <title>Genomic Encyclopedia of Type Strains, Phase IV (KMG-IV): sequencing the most valuable type-strain genomes for metagenomic binning, comparative biology and taxonomic classification.</title>
        <authorList>
            <person name="Goeker M."/>
        </authorList>
    </citation>
    <scope>NUCLEOTIDE SEQUENCE [LARGE SCALE GENOMIC DNA]</scope>
    <source>
        <strain evidence="2 3">DSM 19570</strain>
    </source>
</reference>
<feature type="signal peptide" evidence="1">
    <location>
        <begin position="1"/>
        <end position="27"/>
    </location>
</feature>
<dbReference type="RefSeq" id="WP_130430384.1">
    <property type="nucleotide sequence ID" value="NZ_SHKP01000004.1"/>
</dbReference>
<feature type="chain" id="PRO_5020900313" evidence="1">
    <location>
        <begin position="28"/>
        <end position="106"/>
    </location>
</feature>
<evidence type="ECO:0000313" key="3">
    <source>
        <dbReference type="Proteomes" id="UP000293671"/>
    </source>
</evidence>
<evidence type="ECO:0000313" key="2">
    <source>
        <dbReference type="EMBL" id="RZU02640.1"/>
    </source>
</evidence>
<proteinExistence type="predicted"/>
<dbReference type="Pfam" id="PF12836">
    <property type="entry name" value="HHH_3"/>
    <property type="match status" value="1"/>
</dbReference>
<gene>
    <name evidence="2" type="ORF">EV670_0668</name>
</gene>
<dbReference type="EMBL" id="SHKP01000004">
    <property type="protein sequence ID" value="RZU02640.1"/>
    <property type="molecule type" value="Genomic_DNA"/>
</dbReference>
<keyword evidence="1" id="KW-0732">Signal</keyword>
<comment type="caution">
    <text evidence="2">The sequence shown here is derived from an EMBL/GenBank/DDBJ whole genome shotgun (WGS) entry which is preliminary data.</text>
</comment>
<sequence length="106" mass="10563">MVVAAARGLRAALLAVALGALAPLSGAAEVNTASQAELERIKGIGPALSQRLLDERAKAPFSDWADLQKRTGGVKAAAAQRLSAAGLTVNGSAYAGAEAPATPASR</sequence>
<organism evidence="2 3">
    <name type="scientific">Rivibacter subsaxonicus</name>
    <dbReference type="NCBI Taxonomy" id="457575"/>
    <lineage>
        <taxon>Bacteria</taxon>
        <taxon>Pseudomonadati</taxon>
        <taxon>Pseudomonadota</taxon>
        <taxon>Betaproteobacteria</taxon>
        <taxon>Burkholderiales</taxon>
        <taxon>Rivibacter</taxon>
    </lineage>
</organism>
<dbReference type="Proteomes" id="UP000293671">
    <property type="component" value="Unassembled WGS sequence"/>
</dbReference>
<accession>A0A4Q7W0L3</accession>
<dbReference type="OrthoDB" id="8687931at2"/>
<protein>
    <submittedName>
        <fullName evidence="2">Competence protein ComEA</fullName>
    </submittedName>
</protein>
<keyword evidence="3" id="KW-1185">Reference proteome</keyword>
<dbReference type="Gene3D" id="1.10.150.320">
    <property type="entry name" value="Photosystem II 12 kDa extrinsic protein"/>
    <property type="match status" value="1"/>
</dbReference>